<name>A0AAQ3WHV0_PASNO</name>
<evidence type="ECO:0000313" key="5">
    <source>
        <dbReference type="Proteomes" id="UP001341281"/>
    </source>
</evidence>
<feature type="repeat" description="PPR" evidence="3">
    <location>
        <begin position="284"/>
        <end position="314"/>
    </location>
</feature>
<organism evidence="4 5">
    <name type="scientific">Paspalum notatum var. saurae</name>
    <dbReference type="NCBI Taxonomy" id="547442"/>
    <lineage>
        <taxon>Eukaryota</taxon>
        <taxon>Viridiplantae</taxon>
        <taxon>Streptophyta</taxon>
        <taxon>Embryophyta</taxon>
        <taxon>Tracheophyta</taxon>
        <taxon>Spermatophyta</taxon>
        <taxon>Magnoliopsida</taxon>
        <taxon>Liliopsida</taxon>
        <taxon>Poales</taxon>
        <taxon>Poaceae</taxon>
        <taxon>PACMAD clade</taxon>
        <taxon>Panicoideae</taxon>
        <taxon>Andropogonodae</taxon>
        <taxon>Paspaleae</taxon>
        <taxon>Paspalinae</taxon>
        <taxon>Paspalum</taxon>
    </lineage>
</organism>
<dbReference type="GO" id="GO:0003723">
    <property type="term" value="F:RNA binding"/>
    <property type="evidence" value="ECO:0007669"/>
    <property type="project" value="InterPro"/>
</dbReference>
<keyword evidence="2" id="KW-0809">Transit peptide</keyword>
<evidence type="ECO:0000313" key="4">
    <source>
        <dbReference type="EMBL" id="WVZ61945.1"/>
    </source>
</evidence>
<dbReference type="GO" id="GO:0009451">
    <property type="term" value="P:RNA modification"/>
    <property type="evidence" value="ECO:0007669"/>
    <property type="project" value="InterPro"/>
</dbReference>
<accession>A0AAQ3WHV0</accession>
<evidence type="ECO:0008006" key="6">
    <source>
        <dbReference type="Google" id="ProtNLM"/>
    </source>
</evidence>
<dbReference type="FunFam" id="1.25.40.10:FF:000090">
    <property type="entry name" value="Pentatricopeptide repeat-containing protein, chloroplastic"/>
    <property type="match status" value="1"/>
</dbReference>
<feature type="repeat" description="PPR" evidence="3">
    <location>
        <begin position="385"/>
        <end position="419"/>
    </location>
</feature>
<dbReference type="FunFam" id="1.25.40.10:FF:001570">
    <property type="entry name" value="Tetratricopeptide-like helical"/>
    <property type="match status" value="1"/>
</dbReference>
<dbReference type="Pfam" id="PF20431">
    <property type="entry name" value="E_motif"/>
    <property type="match status" value="1"/>
</dbReference>
<dbReference type="NCBIfam" id="TIGR00756">
    <property type="entry name" value="PPR"/>
    <property type="match status" value="3"/>
</dbReference>
<dbReference type="AlphaFoldDB" id="A0AAQ3WHV0"/>
<dbReference type="Pfam" id="PF13041">
    <property type="entry name" value="PPR_2"/>
    <property type="match status" value="1"/>
</dbReference>
<feature type="repeat" description="PPR" evidence="3">
    <location>
        <begin position="183"/>
        <end position="217"/>
    </location>
</feature>
<evidence type="ECO:0000256" key="3">
    <source>
        <dbReference type="PROSITE-ProRule" id="PRU00708"/>
    </source>
</evidence>
<dbReference type="Pfam" id="PF01535">
    <property type="entry name" value="PPR"/>
    <property type="match status" value="5"/>
</dbReference>
<dbReference type="Gene3D" id="1.25.40.10">
    <property type="entry name" value="Tetratricopeptide repeat domain"/>
    <property type="match status" value="3"/>
</dbReference>
<sequence length="658" mass="72313">MPVLPSAAAVVHRYTRLITAAASVSRASLRALLPIHARAVVLGVSVNPAFATSLVAAAAPASLAYARRVFDAAPERDAYMWNTLLRAHAHSHSHAVDALALYARRRTAGVAPDHYTYPIVLPACAAAREPRLGRAAHGDAVRFALAGDGFVRSALIAMYCQEGEVADAELVFAESRGCSRSQTVVAWTAMVAGYVQNCFFGEAIALFGTMVAEGVLPNEITLISFLPCLQGHEWLDVGEMVHGFVIKLGFDANVPLVNSLIAMYGKCKSIPMAEALFEGMAVRSLVSWNTMVAMYEQNGDAVEAIKFFRRMLIEKAGFDCVTLVSVLSACACSGALDTGKWVHEFARCHGLDADARIGNVLVDMYAKCGEIANARIVFDSLHRRDVVCWSAMISAYANHGESEEALDLFSRMKSEGIRPNSFTFTAVLVACGHSGLVDEGLKHFNSILKDYHIALTLEHYACMVDMLGRSGRLVEAYEIIKGMSVRPDKCVWGAFLGGCRLHGNLELAEFVAKDLFRSGSHDVTFYVLMSNMYFEAGMLDDAERMRCAMKEMELKKTAGRSAVEELLWEFVQLHYKWPIHLATAASCARTTRERVTNMSSHCNSLQFRPTAPSSGSIRLSSDRVEKFFVLMQPVADTCLLTSMASRPWDRYPQHWVTW</sequence>
<dbReference type="Proteomes" id="UP001341281">
    <property type="component" value="Chromosome 03"/>
</dbReference>
<dbReference type="InterPro" id="IPR046848">
    <property type="entry name" value="E_motif"/>
</dbReference>
<dbReference type="EMBL" id="CP144747">
    <property type="protein sequence ID" value="WVZ61945.1"/>
    <property type="molecule type" value="Genomic_DNA"/>
</dbReference>
<dbReference type="PANTHER" id="PTHR47926:SF454">
    <property type="entry name" value="REPEAT-CONTAINING PROTEIN, PUTATIVE-RELATED"/>
    <property type="match status" value="1"/>
</dbReference>
<dbReference type="PANTHER" id="PTHR47926">
    <property type="entry name" value="PENTATRICOPEPTIDE REPEAT-CONTAINING PROTEIN"/>
    <property type="match status" value="1"/>
</dbReference>
<dbReference type="FunFam" id="1.25.40.10:FF:000583">
    <property type="entry name" value="Tetratricopeptide-like helical"/>
    <property type="match status" value="1"/>
</dbReference>
<evidence type="ECO:0000256" key="2">
    <source>
        <dbReference type="ARBA" id="ARBA00022946"/>
    </source>
</evidence>
<dbReference type="InterPro" id="IPR011990">
    <property type="entry name" value="TPR-like_helical_dom_sf"/>
</dbReference>
<dbReference type="FunFam" id="1.25.40.10:FF:000531">
    <property type="entry name" value="Pentatricopeptide repeat-containing protein"/>
    <property type="match status" value="1"/>
</dbReference>
<dbReference type="InterPro" id="IPR046960">
    <property type="entry name" value="PPR_At4g14850-like_plant"/>
</dbReference>
<feature type="repeat" description="PPR" evidence="3">
    <location>
        <begin position="77"/>
        <end position="112"/>
    </location>
</feature>
<protein>
    <recommendedName>
        <fullName evidence="6">Pentatricopeptide repeat-containing protein</fullName>
    </recommendedName>
</protein>
<dbReference type="PROSITE" id="PS51375">
    <property type="entry name" value="PPR"/>
    <property type="match status" value="4"/>
</dbReference>
<keyword evidence="1" id="KW-0677">Repeat</keyword>
<gene>
    <name evidence="4" type="ORF">U9M48_011750</name>
</gene>
<dbReference type="InterPro" id="IPR002885">
    <property type="entry name" value="PPR_rpt"/>
</dbReference>
<keyword evidence="5" id="KW-1185">Reference proteome</keyword>
<proteinExistence type="predicted"/>
<evidence type="ECO:0000256" key="1">
    <source>
        <dbReference type="ARBA" id="ARBA00022737"/>
    </source>
</evidence>
<reference evidence="4 5" key="1">
    <citation type="submission" date="2024-02" db="EMBL/GenBank/DDBJ databases">
        <title>High-quality chromosome-scale genome assembly of Pensacola bahiagrass (Paspalum notatum Flugge var. saurae).</title>
        <authorList>
            <person name="Vega J.M."/>
            <person name="Podio M."/>
            <person name="Orjuela J."/>
            <person name="Siena L.A."/>
            <person name="Pessino S.C."/>
            <person name="Combes M.C."/>
            <person name="Mariac C."/>
            <person name="Albertini E."/>
            <person name="Pupilli F."/>
            <person name="Ortiz J.P.A."/>
            <person name="Leblanc O."/>
        </authorList>
    </citation>
    <scope>NUCLEOTIDE SEQUENCE [LARGE SCALE GENOMIC DNA]</scope>
    <source>
        <strain evidence="4">R1</strain>
        <tissue evidence="4">Leaf</tissue>
    </source>
</reference>